<dbReference type="GO" id="GO:0006564">
    <property type="term" value="P:L-serine biosynthetic process"/>
    <property type="evidence" value="ECO:0007669"/>
    <property type="project" value="UniProtKB-KW"/>
</dbReference>
<evidence type="ECO:0000256" key="1">
    <source>
        <dbReference type="ARBA" id="ARBA00001946"/>
    </source>
</evidence>
<dbReference type="InterPro" id="IPR023214">
    <property type="entry name" value="HAD_sf"/>
</dbReference>
<evidence type="ECO:0000256" key="5">
    <source>
        <dbReference type="ARBA" id="ARBA00022605"/>
    </source>
</evidence>
<dbReference type="CDD" id="cd07500">
    <property type="entry name" value="HAD_PSP"/>
    <property type="match status" value="1"/>
</dbReference>
<evidence type="ECO:0000256" key="3">
    <source>
        <dbReference type="ARBA" id="ARBA00009184"/>
    </source>
</evidence>
<comment type="cofactor">
    <cofactor evidence="1">
        <name>Mg(2+)</name>
        <dbReference type="ChEBI" id="CHEBI:18420"/>
    </cofactor>
</comment>
<dbReference type="SFLD" id="SFLDG01136">
    <property type="entry name" value="C1.6:_Phosphoserine_Phosphatas"/>
    <property type="match status" value="1"/>
</dbReference>
<dbReference type="SFLD" id="SFLDF00029">
    <property type="entry name" value="phosphoserine_phosphatase"/>
    <property type="match status" value="1"/>
</dbReference>
<keyword evidence="8" id="KW-0460">Magnesium</keyword>
<keyword evidence="5" id="KW-0028">Amino-acid biosynthesis</keyword>
<dbReference type="NCBIfam" id="TIGR00338">
    <property type="entry name" value="serB"/>
    <property type="match status" value="1"/>
</dbReference>
<dbReference type="PANTHER" id="PTHR43344:SF2">
    <property type="entry name" value="PHOSPHOSERINE PHOSPHATASE"/>
    <property type="match status" value="1"/>
</dbReference>
<accession>A0A1W1E416</accession>
<dbReference type="InterPro" id="IPR036412">
    <property type="entry name" value="HAD-like_sf"/>
</dbReference>
<dbReference type="GO" id="GO:0000287">
    <property type="term" value="F:magnesium ion binding"/>
    <property type="evidence" value="ECO:0007669"/>
    <property type="project" value="TreeGrafter"/>
</dbReference>
<evidence type="ECO:0000256" key="6">
    <source>
        <dbReference type="ARBA" id="ARBA00022723"/>
    </source>
</evidence>
<name>A0A1W1E416_9ZZZZ</name>
<evidence type="ECO:0000256" key="2">
    <source>
        <dbReference type="ARBA" id="ARBA00005135"/>
    </source>
</evidence>
<keyword evidence="9" id="KW-0718">Serine biosynthesis</keyword>
<reference evidence="11" key="1">
    <citation type="submission" date="2016-10" db="EMBL/GenBank/DDBJ databases">
        <authorList>
            <person name="de Groot N.N."/>
        </authorList>
    </citation>
    <scope>NUCLEOTIDE SEQUENCE</scope>
</reference>
<evidence type="ECO:0000256" key="10">
    <source>
        <dbReference type="ARBA" id="ARBA00031693"/>
    </source>
</evidence>
<evidence type="ECO:0000256" key="7">
    <source>
        <dbReference type="ARBA" id="ARBA00022801"/>
    </source>
</evidence>
<dbReference type="NCBIfam" id="TIGR01488">
    <property type="entry name" value="HAD-SF-IB"/>
    <property type="match status" value="1"/>
</dbReference>
<dbReference type="Gene3D" id="3.40.50.1000">
    <property type="entry name" value="HAD superfamily/HAD-like"/>
    <property type="match status" value="1"/>
</dbReference>
<dbReference type="EC" id="3.1.3.3" evidence="4"/>
<dbReference type="GO" id="GO:0005737">
    <property type="term" value="C:cytoplasm"/>
    <property type="evidence" value="ECO:0007669"/>
    <property type="project" value="TreeGrafter"/>
</dbReference>
<dbReference type="GO" id="GO:0036424">
    <property type="term" value="F:L-phosphoserine phosphatase activity"/>
    <property type="evidence" value="ECO:0007669"/>
    <property type="project" value="InterPro"/>
</dbReference>
<sequence length="279" mass="30835">MTKNTLINMHTFILHSKNLEIANKIANSLGIVFESKSSHFRFQIEQKIDITPLREQFCVDINYLPEFNFAQTALFVSDMDSTLINIECIDEIADFANLKPQVAEITERAMQGKLDFNDSLIERVSLLKGLSVEVLNQVYTERLQVNEGGESLVQFLKTQGVKTAVVSGGFTYFTHRLAQDIGLDHDRANVLAIVDGKLTGEVVGNIVNATAKAEFVAELCEQYQVSLSQVIVAGDGANDLEMMAVAGLSIAYYAKPAVIKVANVVVNYGNLDIIKDFYS</sequence>
<evidence type="ECO:0000313" key="11">
    <source>
        <dbReference type="EMBL" id="SFV88476.1"/>
    </source>
</evidence>
<keyword evidence="7 11" id="KW-0378">Hydrolase</keyword>
<gene>
    <name evidence="11" type="ORF">MNB_SUP05-SYMBIONT-7-99</name>
</gene>
<dbReference type="AlphaFoldDB" id="A0A1W1E416"/>
<evidence type="ECO:0000256" key="9">
    <source>
        <dbReference type="ARBA" id="ARBA00023299"/>
    </source>
</evidence>
<evidence type="ECO:0000256" key="8">
    <source>
        <dbReference type="ARBA" id="ARBA00022842"/>
    </source>
</evidence>
<comment type="similarity">
    <text evidence="3">Belongs to the HAD-like hydrolase superfamily. SerB family.</text>
</comment>
<dbReference type="EMBL" id="FPIA01000053">
    <property type="protein sequence ID" value="SFV88476.1"/>
    <property type="molecule type" value="Genomic_DNA"/>
</dbReference>
<evidence type="ECO:0000256" key="4">
    <source>
        <dbReference type="ARBA" id="ARBA00012640"/>
    </source>
</evidence>
<comment type="pathway">
    <text evidence="2">Amino-acid biosynthesis; L-serine biosynthesis; L-serine from 3-phospho-D-glycerate: step 3/3.</text>
</comment>
<dbReference type="UniPathway" id="UPA00135">
    <property type="reaction ID" value="UER00198"/>
</dbReference>
<keyword evidence="6" id="KW-0479">Metal-binding</keyword>
<proteinExistence type="inferred from homology"/>
<dbReference type="SFLD" id="SFLDG01137">
    <property type="entry name" value="C1.6.1:_Phosphoserine_Phosphat"/>
    <property type="match status" value="1"/>
</dbReference>
<dbReference type="SUPFAM" id="SSF56784">
    <property type="entry name" value="HAD-like"/>
    <property type="match status" value="1"/>
</dbReference>
<protein>
    <recommendedName>
        <fullName evidence="4">phosphoserine phosphatase</fullName>
        <ecNumber evidence="4">3.1.3.3</ecNumber>
    </recommendedName>
    <alternativeName>
        <fullName evidence="10">O-phosphoserine phosphohydrolase</fullName>
    </alternativeName>
</protein>
<dbReference type="InterPro" id="IPR050582">
    <property type="entry name" value="HAD-like_SerB"/>
</dbReference>
<dbReference type="Pfam" id="PF00702">
    <property type="entry name" value="Hydrolase"/>
    <property type="match status" value="1"/>
</dbReference>
<organism evidence="11">
    <name type="scientific">hydrothermal vent metagenome</name>
    <dbReference type="NCBI Taxonomy" id="652676"/>
    <lineage>
        <taxon>unclassified sequences</taxon>
        <taxon>metagenomes</taxon>
        <taxon>ecological metagenomes</taxon>
    </lineage>
</organism>
<dbReference type="InterPro" id="IPR004469">
    <property type="entry name" value="PSP"/>
</dbReference>
<dbReference type="SFLD" id="SFLDS00003">
    <property type="entry name" value="Haloacid_Dehalogenase"/>
    <property type="match status" value="1"/>
</dbReference>
<dbReference type="PANTHER" id="PTHR43344">
    <property type="entry name" value="PHOSPHOSERINE PHOSPHATASE"/>
    <property type="match status" value="1"/>
</dbReference>